<organism evidence="2 3">
    <name type="scientific">Psylliodes chrysocephalus</name>
    <dbReference type="NCBI Taxonomy" id="3402493"/>
    <lineage>
        <taxon>Eukaryota</taxon>
        <taxon>Metazoa</taxon>
        <taxon>Ecdysozoa</taxon>
        <taxon>Arthropoda</taxon>
        <taxon>Hexapoda</taxon>
        <taxon>Insecta</taxon>
        <taxon>Pterygota</taxon>
        <taxon>Neoptera</taxon>
        <taxon>Endopterygota</taxon>
        <taxon>Coleoptera</taxon>
        <taxon>Polyphaga</taxon>
        <taxon>Cucujiformia</taxon>
        <taxon>Chrysomeloidea</taxon>
        <taxon>Chrysomelidae</taxon>
        <taxon>Galerucinae</taxon>
        <taxon>Alticini</taxon>
        <taxon>Psylliodes</taxon>
    </lineage>
</organism>
<dbReference type="AlphaFoldDB" id="A0A9P0D3I2"/>
<proteinExistence type="predicted"/>
<reference evidence="2" key="1">
    <citation type="submission" date="2022-01" db="EMBL/GenBank/DDBJ databases">
        <authorList>
            <person name="King R."/>
        </authorList>
    </citation>
    <scope>NUCLEOTIDE SEQUENCE</scope>
</reference>
<dbReference type="Proteomes" id="UP001153636">
    <property type="component" value="Chromosome 4"/>
</dbReference>
<gene>
    <name evidence="2" type="ORF">PSYICH_LOCUS9905</name>
</gene>
<evidence type="ECO:0000313" key="2">
    <source>
        <dbReference type="EMBL" id="CAH1109592.1"/>
    </source>
</evidence>
<keyword evidence="3" id="KW-1185">Reference proteome</keyword>
<name>A0A9P0D3I2_9CUCU</name>
<feature type="compositionally biased region" description="Basic and acidic residues" evidence="1">
    <location>
        <begin position="42"/>
        <end position="52"/>
    </location>
</feature>
<feature type="region of interest" description="Disordered" evidence="1">
    <location>
        <begin position="42"/>
        <end position="64"/>
    </location>
</feature>
<protein>
    <submittedName>
        <fullName evidence="2">Uncharacterized protein</fullName>
    </submittedName>
</protein>
<evidence type="ECO:0000256" key="1">
    <source>
        <dbReference type="SAM" id="MobiDB-lite"/>
    </source>
</evidence>
<dbReference type="EMBL" id="OV651816">
    <property type="protein sequence ID" value="CAH1109592.1"/>
    <property type="molecule type" value="Genomic_DNA"/>
</dbReference>
<sequence>MCPFYFPDELRFKIDKNNRLAENREQKNIETHNKENEMIKNESTNKDTKMEQNYKATSHVEGSPSACSNINICFFEDADCSSDSDKENLPMTDFESQFINEFLETPIEMSDLEDVDKTNDCMLNNKCANSENGDTIIFDNVEPEIDCL</sequence>
<accession>A0A9P0D3I2</accession>
<evidence type="ECO:0000313" key="3">
    <source>
        <dbReference type="Proteomes" id="UP001153636"/>
    </source>
</evidence>